<evidence type="ECO:0000256" key="3">
    <source>
        <dbReference type="ARBA" id="ARBA00022692"/>
    </source>
</evidence>
<evidence type="ECO:0000256" key="2">
    <source>
        <dbReference type="ARBA" id="ARBA00008854"/>
    </source>
</evidence>
<evidence type="ECO:0000313" key="6">
    <source>
        <dbReference type="EMBL" id="TQJ10779.1"/>
    </source>
</evidence>
<name>A0A542E664_9MICO</name>
<dbReference type="Proteomes" id="UP000317893">
    <property type="component" value="Unassembled WGS sequence"/>
</dbReference>
<dbReference type="SUPFAM" id="SSF140478">
    <property type="entry name" value="LemA-like"/>
    <property type="match status" value="1"/>
</dbReference>
<dbReference type="Pfam" id="PF04011">
    <property type="entry name" value="LemA"/>
    <property type="match status" value="2"/>
</dbReference>
<sequence>MTAALLAALLVVAGLAWLGAHRRFVRQRQHVAESARDVDVELRRRHDLVPALVRVVEAHAAHERALLTLLVAEQGALAGPVDRVGETNPALAADAAFAELRRRLHDTEERLAAARRVHADNVRAYDDRVRTFPTSLVARVGGFGAVG</sequence>
<dbReference type="GO" id="GO:0016020">
    <property type="term" value="C:membrane"/>
    <property type="evidence" value="ECO:0007669"/>
    <property type="project" value="UniProtKB-SubCell"/>
</dbReference>
<dbReference type="InterPro" id="IPR023353">
    <property type="entry name" value="LemA-like_dom_sf"/>
</dbReference>
<dbReference type="InterPro" id="IPR007156">
    <property type="entry name" value="MamQ_LemA"/>
</dbReference>
<evidence type="ECO:0000256" key="4">
    <source>
        <dbReference type="ARBA" id="ARBA00022989"/>
    </source>
</evidence>
<keyword evidence="7" id="KW-1185">Reference proteome</keyword>
<dbReference type="EMBL" id="VFMN01000001">
    <property type="protein sequence ID" value="TQJ10779.1"/>
    <property type="molecule type" value="Genomic_DNA"/>
</dbReference>
<gene>
    <name evidence="6" type="ORF">FB458_3918</name>
</gene>
<proteinExistence type="inferred from homology"/>
<evidence type="ECO:0000256" key="1">
    <source>
        <dbReference type="ARBA" id="ARBA00004167"/>
    </source>
</evidence>
<comment type="similarity">
    <text evidence="2">Belongs to the LemA family.</text>
</comment>
<reference evidence="6 7" key="1">
    <citation type="submission" date="2019-06" db="EMBL/GenBank/DDBJ databases">
        <title>Sequencing the genomes of 1000 actinobacteria strains.</title>
        <authorList>
            <person name="Klenk H.-P."/>
        </authorList>
    </citation>
    <scope>NUCLEOTIDE SEQUENCE [LARGE SCALE GENOMIC DNA]</scope>
    <source>
        <strain evidence="6 7">DSM 18607</strain>
    </source>
</reference>
<comment type="caution">
    <text evidence="6">The sequence shown here is derived from an EMBL/GenBank/DDBJ whole genome shotgun (WGS) entry which is preliminary data.</text>
</comment>
<dbReference type="PANTHER" id="PTHR34478">
    <property type="entry name" value="PROTEIN LEMA"/>
    <property type="match status" value="1"/>
</dbReference>
<dbReference type="OrthoDB" id="9804152at2"/>
<keyword evidence="5" id="KW-0472">Membrane</keyword>
<organism evidence="6 7">
    <name type="scientific">Lapillicoccus jejuensis</name>
    <dbReference type="NCBI Taxonomy" id="402171"/>
    <lineage>
        <taxon>Bacteria</taxon>
        <taxon>Bacillati</taxon>
        <taxon>Actinomycetota</taxon>
        <taxon>Actinomycetes</taxon>
        <taxon>Micrococcales</taxon>
        <taxon>Intrasporangiaceae</taxon>
        <taxon>Lapillicoccus</taxon>
    </lineage>
</organism>
<dbReference type="PANTHER" id="PTHR34478:SF1">
    <property type="entry name" value="PROTEIN LEMA"/>
    <property type="match status" value="1"/>
</dbReference>
<keyword evidence="4" id="KW-1133">Transmembrane helix</keyword>
<protein>
    <submittedName>
        <fullName evidence="6">LemA protein</fullName>
    </submittedName>
</protein>
<dbReference type="Gene3D" id="1.20.1440.20">
    <property type="entry name" value="LemA-like domain"/>
    <property type="match status" value="1"/>
</dbReference>
<evidence type="ECO:0000313" key="7">
    <source>
        <dbReference type="Proteomes" id="UP000317893"/>
    </source>
</evidence>
<evidence type="ECO:0000256" key="5">
    <source>
        <dbReference type="ARBA" id="ARBA00023136"/>
    </source>
</evidence>
<dbReference type="AlphaFoldDB" id="A0A542E664"/>
<keyword evidence="3" id="KW-0812">Transmembrane</keyword>
<comment type="subcellular location">
    <subcellularLocation>
        <location evidence="1">Membrane</location>
        <topology evidence="1">Single-pass membrane protein</topology>
    </subcellularLocation>
</comment>
<dbReference type="RefSeq" id="WP_141849958.1">
    <property type="nucleotide sequence ID" value="NZ_BAAAPR010000010.1"/>
</dbReference>
<accession>A0A542E664</accession>